<name>A0ABV4K8V7_9FLAO</name>
<dbReference type="Proteomes" id="UP001568894">
    <property type="component" value="Unassembled WGS sequence"/>
</dbReference>
<dbReference type="RefSeq" id="WP_371567599.1">
    <property type="nucleotide sequence ID" value="NZ_JASMRN010000002.1"/>
</dbReference>
<protein>
    <submittedName>
        <fullName evidence="2">DNA binding domain-containing protein</fullName>
    </submittedName>
</protein>
<evidence type="ECO:0000313" key="2">
    <source>
        <dbReference type="EMBL" id="MEZ7514094.1"/>
    </source>
</evidence>
<dbReference type="InterPro" id="IPR007421">
    <property type="entry name" value="Schlafen_AlbA_2_dom"/>
</dbReference>
<reference evidence="2 3" key="1">
    <citation type="submission" date="2023-05" db="EMBL/GenBank/DDBJ databases">
        <title>Adaptations of aquatic viruses from atmosphere-close ecosystems of the Central Arctic Ocean.</title>
        <authorList>
            <person name="Rahlff J."/>
            <person name="Holmfeldt K."/>
        </authorList>
    </citation>
    <scope>NUCLEOTIDE SEQUENCE [LARGE SCALE GENOMIC DNA]</scope>
    <source>
        <strain evidence="2 3">Arc14</strain>
    </source>
</reference>
<dbReference type="Gene3D" id="3.30.950.30">
    <property type="entry name" value="Schlafen, AAA domain"/>
    <property type="match status" value="1"/>
</dbReference>
<sequence>MLSVKEIQSIISSGEGYNAEFKVSLPSKVKDITEEVCAFANASGGVVLIGVDDNNLIQGVSIDNAKRSAIQNSINEISPSLQCETYSIEIEGKQITAIEVPSGPNKPYVLSGAIYVRQGPNSQKLTTVEEMRDFFQQADRIYFDEAPCAEVNIVTDLDKDNIAVFRTEAGLNKTISDEQVFQNLRLITKEGYLKNGGVLFFAKEPEHFFEKAVIRCIAFDGTDKRYIIDDKIMTGALYQQFLKSMYWLHSKLDIRYDIEGEGSKPRKELWEIPETVFKEAIINSLAHRDYYDKGGRITIELFDDRVEISNPGGLVSAIPRNEFGKRSLSRNPLIFGLFERMRMVEQIGSGISRMRDLMLEEGLTPPEFNIDGMFTVTFRRPFDFDKWVNMWVDNLSEKQIIILEVIHKNQEVKKSALQESTGFSATALDNNIEILKKEGLLEREGTKGGIWILHYISPKVGE</sequence>
<evidence type="ECO:0000313" key="3">
    <source>
        <dbReference type="Proteomes" id="UP001568894"/>
    </source>
</evidence>
<dbReference type="InterPro" id="IPR038475">
    <property type="entry name" value="RecG_C_sf"/>
</dbReference>
<dbReference type="Gene3D" id="1.10.10.10">
    <property type="entry name" value="Winged helix-like DNA-binding domain superfamily/Winged helix DNA-binding domain"/>
    <property type="match status" value="1"/>
</dbReference>
<dbReference type="InterPro" id="IPR036388">
    <property type="entry name" value="WH-like_DNA-bd_sf"/>
</dbReference>
<dbReference type="EMBL" id="JASMRN010000002">
    <property type="protein sequence ID" value="MEZ7514094.1"/>
    <property type="molecule type" value="Genomic_DNA"/>
</dbReference>
<gene>
    <name evidence="2" type="ORF">QO192_02235</name>
</gene>
<evidence type="ECO:0000259" key="1">
    <source>
        <dbReference type="Pfam" id="PF04326"/>
    </source>
</evidence>
<feature type="domain" description="Schlafen AlbA-2" evidence="1">
    <location>
        <begin position="15"/>
        <end position="125"/>
    </location>
</feature>
<dbReference type="SUPFAM" id="SSF46785">
    <property type="entry name" value="Winged helix' DNA-binding domain"/>
    <property type="match status" value="1"/>
</dbReference>
<dbReference type="PANTHER" id="PTHR30595">
    <property type="entry name" value="GLPR-RELATED TRANSCRIPTIONAL REPRESSOR"/>
    <property type="match status" value="1"/>
</dbReference>
<dbReference type="InterPro" id="IPR038461">
    <property type="entry name" value="Schlafen_AlbA_2_dom_sf"/>
</dbReference>
<comment type="caution">
    <text evidence="2">The sequence shown here is derived from an EMBL/GenBank/DDBJ whole genome shotgun (WGS) entry which is preliminary data.</text>
</comment>
<organism evidence="2 3">
    <name type="scientific">Flavobacterium frigidarium</name>
    <dbReference type="NCBI Taxonomy" id="99286"/>
    <lineage>
        <taxon>Bacteria</taxon>
        <taxon>Pseudomonadati</taxon>
        <taxon>Bacteroidota</taxon>
        <taxon>Flavobacteriia</taxon>
        <taxon>Flavobacteriales</taxon>
        <taxon>Flavobacteriaceae</taxon>
        <taxon>Flavobacterium</taxon>
    </lineage>
</organism>
<accession>A0ABV4K8V7</accession>
<dbReference type="Pfam" id="PF04326">
    <property type="entry name" value="SLFN_AlbA_2"/>
    <property type="match status" value="1"/>
</dbReference>
<dbReference type="Pfam" id="PF13749">
    <property type="entry name" value="HATPase_c_4"/>
    <property type="match status" value="1"/>
</dbReference>
<dbReference type="Gene3D" id="3.30.565.60">
    <property type="match status" value="1"/>
</dbReference>
<dbReference type="InterPro" id="IPR036390">
    <property type="entry name" value="WH_DNA-bd_sf"/>
</dbReference>
<proteinExistence type="predicted"/>
<keyword evidence="3" id="KW-1185">Reference proteome</keyword>
<dbReference type="PANTHER" id="PTHR30595:SF6">
    <property type="entry name" value="SCHLAFEN ALBA-2 DOMAIN-CONTAINING PROTEIN"/>
    <property type="match status" value="1"/>
</dbReference>